<reference evidence="2 3" key="1">
    <citation type="submission" date="2020-04" db="EMBL/GenBank/DDBJ databases">
        <authorList>
            <person name="Wallbank WR R."/>
            <person name="Pardo Diaz C."/>
            <person name="Kozak K."/>
            <person name="Martin S."/>
            <person name="Jiggins C."/>
            <person name="Moest M."/>
            <person name="Warren A I."/>
            <person name="Byers J.R.P. K."/>
            <person name="Montejo-Kovacevich G."/>
            <person name="Yen C E."/>
        </authorList>
    </citation>
    <scope>NUCLEOTIDE SEQUENCE [LARGE SCALE GENOMIC DNA]</scope>
</reference>
<name>A0A8S1A408_ARCPL</name>
<dbReference type="EMBL" id="CADEBC010000511">
    <property type="protein sequence ID" value="CAB3241714.1"/>
    <property type="molecule type" value="Genomic_DNA"/>
</dbReference>
<gene>
    <name evidence="2" type="ORF">APLA_LOCUS8812</name>
</gene>
<keyword evidence="3" id="KW-1185">Reference proteome</keyword>
<dbReference type="AlphaFoldDB" id="A0A8S1A408"/>
<proteinExistence type="predicted"/>
<feature type="region of interest" description="Disordered" evidence="1">
    <location>
        <begin position="49"/>
        <end position="73"/>
    </location>
</feature>
<evidence type="ECO:0000256" key="1">
    <source>
        <dbReference type="SAM" id="MobiDB-lite"/>
    </source>
</evidence>
<evidence type="ECO:0000313" key="2">
    <source>
        <dbReference type="EMBL" id="CAB3241714.1"/>
    </source>
</evidence>
<evidence type="ECO:0000313" key="3">
    <source>
        <dbReference type="Proteomes" id="UP000494106"/>
    </source>
</evidence>
<comment type="caution">
    <text evidence="2">The sequence shown here is derived from an EMBL/GenBank/DDBJ whole genome shotgun (WGS) entry which is preliminary data.</text>
</comment>
<feature type="region of interest" description="Disordered" evidence="1">
    <location>
        <begin position="14"/>
        <end position="33"/>
    </location>
</feature>
<protein>
    <submittedName>
        <fullName evidence="2">Uncharacterized protein</fullName>
    </submittedName>
</protein>
<dbReference type="Proteomes" id="UP000494106">
    <property type="component" value="Unassembled WGS sequence"/>
</dbReference>
<organism evidence="2 3">
    <name type="scientific">Arctia plantaginis</name>
    <name type="common">Wood tiger moth</name>
    <name type="synonym">Phalaena plantaginis</name>
    <dbReference type="NCBI Taxonomy" id="874455"/>
    <lineage>
        <taxon>Eukaryota</taxon>
        <taxon>Metazoa</taxon>
        <taxon>Ecdysozoa</taxon>
        <taxon>Arthropoda</taxon>
        <taxon>Hexapoda</taxon>
        <taxon>Insecta</taxon>
        <taxon>Pterygota</taxon>
        <taxon>Neoptera</taxon>
        <taxon>Endopterygota</taxon>
        <taxon>Lepidoptera</taxon>
        <taxon>Glossata</taxon>
        <taxon>Ditrysia</taxon>
        <taxon>Noctuoidea</taxon>
        <taxon>Erebidae</taxon>
        <taxon>Arctiinae</taxon>
        <taxon>Arctia</taxon>
    </lineage>
</organism>
<accession>A0A8S1A408</accession>
<sequence>MFTVTVLVAAATHGPRAPGLLSPSRNNKKENTKPTIYPYLGVVVNSAGRGRSPATASALRDGVKTRRAAVSQE</sequence>